<dbReference type="Gene3D" id="3.40.50.2300">
    <property type="match status" value="2"/>
</dbReference>
<gene>
    <name evidence="1" type="ORF">DK843_07435</name>
</gene>
<evidence type="ECO:0000313" key="2">
    <source>
        <dbReference type="Proteomes" id="UP000252038"/>
    </source>
</evidence>
<protein>
    <recommendedName>
        <fullName evidence="3">Sugar ABC transporter substrate-binding protein</fullName>
    </recommendedName>
</protein>
<sequence length="413" mass="46337">MADRLRGADHVRGLPVRLPVSIPTVPGKPAPRRRVRPRAAAALQPGDDAGARAGHLRFPSLLVAAEHPMIKPLLAAAKLAFALGFAALVVIHKLHSPRILVIHSYDPEYSWVKEENEGLHRLFDKHPELSLRWHYLDLKNHQDDDFRRAAASGAIDVIQRWKPDVVILVDDIAQRLVGARYLNHPRMKIVFAGVNNRPGAYGYDQARNVTGVLERKPLQAVDDTLEMLWRQMNGAGKPRALLIGDQSFDFAAGLFEYQDYQRRWRHIRWSAPVAAATFEEWKLLVLRAPAVADFILVSDYRQLRRDFGGKAFVPPAEVMAWTERNAKIPVLGLTTAATQDGAMMGVATAGYEQGWEAARMAYALTQGVPIRQLPIVSGKESMISTRRAALRRRGFDIPFIYEAFARAKDLQFD</sequence>
<proteinExistence type="predicted"/>
<accession>A0A344UFV1</accession>
<evidence type="ECO:0008006" key="3">
    <source>
        <dbReference type="Google" id="ProtNLM"/>
    </source>
</evidence>
<dbReference type="Pfam" id="PF04392">
    <property type="entry name" value="ABC_sub_bind"/>
    <property type="match status" value="1"/>
</dbReference>
<dbReference type="KEGG" id="chrb:DK843_07435"/>
<organism evidence="1 2">
    <name type="scientific">Chromobacterium phragmitis</name>
    <dbReference type="NCBI Taxonomy" id="2202141"/>
    <lineage>
        <taxon>Bacteria</taxon>
        <taxon>Pseudomonadati</taxon>
        <taxon>Pseudomonadota</taxon>
        <taxon>Betaproteobacteria</taxon>
        <taxon>Neisseriales</taxon>
        <taxon>Chromobacteriaceae</taxon>
        <taxon>Chromobacterium</taxon>
    </lineage>
</organism>
<evidence type="ECO:0000313" key="1">
    <source>
        <dbReference type="EMBL" id="AXE34149.1"/>
    </source>
</evidence>
<dbReference type="AlphaFoldDB" id="A0A344UFV1"/>
<dbReference type="InterPro" id="IPR007487">
    <property type="entry name" value="ABC_transpt-TYRBP-like"/>
</dbReference>
<dbReference type="PANTHER" id="PTHR35271">
    <property type="entry name" value="ABC TRANSPORTER, SUBSTRATE-BINDING LIPOPROTEIN-RELATED"/>
    <property type="match status" value="1"/>
</dbReference>
<dbReference type="EMBL" id="CP029554">
    <property type="protein sequence ID" value="AXE34149.1"/>
    <property type="molecule type" value="Genomic_DNA"/>
</dbReference>
<dbReference type="PANTHER" id="PTHR35271:SF1">
    <property type="entry name" value="ABC TRANSPORTER, SUBSTRATE-BINDING LIPOPROTEIN"/>
    <property type="match status" value="1"/>
</dbReference>
<reference evidence="1 2" key="1">
    <citation type="submission" date="2018-05" db="EMBL/GenBank/DDBJ databases">
        <title>Genome sequencing, assembly and analysis of the novel insecticidal bacterium, Chromobacterium phragmitis.</title>
        <authorList>
            <person name="Sparks M.E."/>
            <person name="Blackburn M.B."/>
            <person name="Gundersen-Rindal D.E."/>
        </authorList>
    </citation>
    <scope>NUCLEOTIDE SEQUENCE [LARGE SCALE GENOMIC DNA]</scope>
    <source>
        <strain evidence="1">IIBBL 274-1</strain>
    </source>
</reference>
<dbReference type="Proteomes" id="UP000252038">
    <property type="component" value="Chromosome"/>
</dbReference>
<name>A0A344UFV1_9NEIS</name>